<evidence type="ECO:0000313" key="2">
    <source>
        <dbReference type="EMBL" id="VEL13076.1"/>
    </source>
</evidence>
<keyword evidence="3" id="KW-1185">Reference proteome</keyword>
<comment type="caution">
    <text evidence="2">The sequence shown here is derived from an EMBL/GenBank/DDBJ whole genome shotgun (WGS) entry which is preliminary data.</text>
</comment>
<reference evidence="2" key="1">
    <citation type="submission" date="2018-11" db="EMBL/GenBank/DDBJ databases">
        <authorList>
            <consortium name="Pathogen Informatics"/>
        </authorList>
    </citation>
    <scope>NUCLEOTIDE SEQUENCE</scope>
</reference>
<name>A0A448WJI0_9PLAT</name>
<evidence type="ECO:0000256" key="1">
    <source>
        <dbReference type="SAM" id="MobiDB-lite"/>
    </source>
</evidence>
<gene>
    <name evidence="2" type="ORF">PXEA_LOCUS6516</name>
</gene>
<protein>
    <submittedName>
        <fullName evidence="2">Uncharacterized protein</fullName>
    </submittedName>
</protein>
<dbReference type="AlphaFoldDB" id="A0A448WJI0"/>
<feature type="compositionally biased region" description="Polar residues" evidence="1">
    <location>
        <begin position="202"/>
        <end position="225"/>
    </location>
</feature>
<feature type="compositionally biased region" description="Low complexity" evidence="1">
    <location>
        <begin position="226"/>
        <end position="239"/>
    </location>
</feature>
<evidence type="ECO:0000313" key="3">
    <source>
        <dbReference type="Proteomes" id="UP000784294"/>
    </source>
</evidence>
<dbReference type="EMBL" id="CAAALY010016726">
    <property type="protein sequence ID" value="VEL13076.1"/>
    <property type="molecule type" value="Genomic_DNA"/>
</dbReference>
<organism evidence="2 3">
    <name type="scientific">Protopolystoma xenopodis</name>
    <dbReference type="NCBI Taxonomy" id="117903"/>
    <lineage>
        <taxon>Eukaryota</taxon>
        <taxon>Metazoa</taxon>
        <taxon>Spiralia</taxon>
        <taxon>Lophotrochozoa</taxon>
        <taxon>Platyhelminthes</taxon>
        <taxon>Monogenea</taxon>
        <taxon>Polyopisthocotylea</taxon>
        <taxon>Polystomatidea</taxon>
        <taxon>Polystomatidae</taxon>
        <taxon>Protopolystoma</taxon>
    </lineage>
</organism>
<proteinExistence type="predicted"/>
<feature type="region of interest" description="Disordered" evidence="1">
    <location>
        <begin position="171"/>
        <end position="240"/>
    </location>
</feature>
<sequence length="290" mass="30528">MIYPGSVSYTDPTSLHQLLLSSPNAAQSETNEDDMRLANGVLGRHTSVDIQRAGFPASPVLGSGSAFGYSTGAIATGNMTSGAMQNCANEGCGQPVAGETRLNRPFGVSFGSYTGTFPRRHVSTGRLSSVGLAQPCLSGGQASYLRASSIRLSTAGVSGDVMIMNGGLRTHSQNHNGPSLSSMLPGSGGQGSFEAGDCPRSPYQQSQQPFKQHNLKTSSFTSQPRQYHQMQNQGVNQQQEELTDVLASNAALQNGSNFLVYADKSQLSLAKQGRPILLQLPNSLSSTQVP</sequence>
<dbReference type="Proteomes" id="UP000784294">
    <property type="component" value="Unassembled WGS sequence"/>
</dbReference>
<accession>A0A448WJI0</accession>